<dbReference type="InterPro" id="IPR036236">
    <property type="entry name" value="Znf_C2H2_sf"/>
</dbReference>
<dbReference type="SUPFAM" id="SSF53098">
    <property type="entry name" value="Ribonuclease H-like"/>
    <property type="match status" value="1"/>
</dbReference>
<feature type="domain" description="BED-type" evidence="10">
    <location>
        <begin position="50"/>
        <end position="108"/>
    </location>
</feature>
<gene>
    <name evidence="11" type="ORF">NTJ_14631</name>
</gene>
<comment type="subcellular location">
    <subcellularLocation>
        <location evidence="1">Nucleus</location>
    </subcellularLocation>
</comment>
<reference evidence="11 12" key="1">
    <citation type="submission" date="2023-09" db="EMBL/GenBank/DDBJ databases">
        <title>Nesidiocoris tenuis whole genome shotgun sequence.</title>
        <authorList>
            <person name="Shibata T."/>
            <person name="Shimoda M."/>
            <person name="Kobayashi T."/>
            <person name="Uehara T."/>
        </authorList>
    </citation>
    <scope>NUCLEOTIDE SEQUENCE [LARGE SCALE GENOMIC DNA]</scope>
    <source>
        <strain evidence="11 12">Japan</strain>
    </source>
</reference>
<dbReference type="SUPFAM" id="SSF140996">
    <property type="entry name" value="Hermes dimerisation domain"/>
    <property type="match status" value="1"/>
</dbReference>
<keyword evidence="3 8" id="KW-0863">Zinc-finger</keyword>
<feature type="region of interest" description="Disordered" evidence="9">
    <location>
        <begin position="111"/>
        <end position="150"/>
    </location>
</feature>
<protein>
    <submittedName>
        <fullName evidence="11">ZnF_BED</fullName>
    </submittedName>
</protein>
<keyword evidence="12" id="KW-1185">Reference proteome</keyword>
<accession>A0ABN7BBV1</accession>
<evidence type="ECO:0000256" key="9">
    <source>
        <dbReference type="SAM" id="MobiDB-lite"/>
    </source>
</evidence>
<organism evidence="11 12">
    <name type="scientific">Nesidiocoris tenuis</name>
    <dbReference type="NCBI Taxonomy" id="355587"/>
    <lineage>
        <taxon>Eukaryota</taxon>
        <taxon>Metazoa</taxon>
        <taxon>Ecdysozoa</taxon>
        <taxon>Arthropoda</taxon>
        <taxon>Hexapoda</taxon>
        <taxon>Insecta</taxon>
        <taxon>Pterygota</taxon>
        <taxon>Neoptera</taxon>
        <taxon>Paraneoptera</taxon>
        <taxon>Hemiptera</taxon>
        <taxon>Heteroptera</taxon>
        <taxon>Panheteroptera</taxon>
        <taxon>Cimicomorpha</taxon>
        <taxon>Miridae</taxon>
        <taxon>Dicyphina</taxon>
        <taxon>Nesidiocoris</taxon>
    </lineage>
</organism>
<dbReference type="EMBL" id="AP028921">
    <property type="protein sequence ID" value="BET01812.1"/>
    <property type="molecule type" value="Genomic_DNA"/>
</dbReference>
<evidence type="ECO:0000256" key="1">
    <source>
        <dbReference type="ARBA" id="ARBA00004123"/>
    </source>
</evidence>
<evidence type="ECO:0000256" key="3">
    <source>
        <dbReference type="ARBA" id="ARBA00022771"/>
    </source>
</evidence>
<evidence type="ECO:0000256" key="4">
    <source>
        <dbReference type="ARBA" id="ARBA00022833"/>
    </source>
</evidence>
<evidence type="ECO:0000256" key="5">
    <source>
        <dbReference type="ARBA" id="ARBA00023015"/>
    </source>
</evidence>
<keyword evidence="2" id="KW-0479">Metal-binding</keyword>
<dbReference type="Pfam" id="PF02892">
    <property type="entry name" value="zf-BED"/>
    <property type="match status" value="1"/>
</dbReference>
<dbReference type="Proteomes" id="UP001307889">
    <property type="component" value="Chromosome 13"/>
</dbReference>
<evidence type="ECO:0000259" key="10">
    <source>
        <dbReference type="PROSITE" id="PS50808"/>
    </source>
</evidence>
<keyword evidence="4" id="KW-0862">Zinc</keyword>
<evidence type="ECO:0000256" key="7">
    <source>
        <dbReference type="ARBA" id="ARBA00023242"/>
    </source>
</evidence>
<dbReference type="PROSITE" id="PS50808">
    <property type="entry name" value="ZF_BED"/>
    <property type="match status" value="1"/>
</dbReference>
<name>A0ABN7BBV1_9HEMI</name>
<keyword evidence="7" id="KW-0539">Nucleus</keyword>
<evidence type="ECO:0000256" key="8">
    <source>
        <dbReference type="PROSITE-ProRule" id="PRU00027"/>
    </source>
</evidence>
<evidence type="ECO:0000313" key="12">
    <source>
        <dbReference type="Proteomes" id="UP001307889"/>
    </source>
</evidence>
<proteinExistence type="predicted"/>
<dbReference type="InterPro" id="IPR012337">
    <property type="entry name" value="RNaseH-like_sf"/>
</dbReference>
<evidence type="ECO:0000256" key="2">
    <source>
        <dbReference type="ARBA" id="ARBA00022723"/>
    </source>
</evidence>
<keyword evidence="5" id="KW-0805">Transcription regulation</keyword>
<feature type="compositionally biased region" description="Polar residues" evidence="9">
    <location>
        <begin position="135"/>
        <end position="150"/>
    </location>
</feature>
<evidence type="ECO:0000313" key="11">
    <source>
        <dbReference type="EMBL" id="BET01812.1"/>
    </source>
</evidence>
<dbReference type="SMART" id="SM00614">
    <property type="entry name" value="ZnF_BED"/>
    <property type="match status" value="1"/>
</dbReference>
<sequence length="724" mass="81608">MDSSAKQVYVHKASANIKMDTDQEWMPQASHSTQNNHQILHYKRLVVPANMRSIYWKCYGFPANDDNEILTKSKIICLLCKSTMTYNRNTTNLRMHLQNKHKNELAALELMQPSPSNKKGDPDKRSIKKPKRPSTGPSAKAGTTQQHPQVVQVFPINNSSTSGLDQAVEKAMNDQSSSQFLADVDDMNPLTVIVKEATSNSGQVEPLQNYTMVDGKAIAEAIAEFVILDLQNPDIVEGKGFQRLIGTLKSPCEIPSKALLTDELIPKIYDVVKQQVLQEISTLTVNTSLSIEDWVSSCGDNYSTVSIHFITSRDNELQTRVLSTIYCSEVDVQHWGAQFDSTMEEFQVKLDKIKGIVVASERDDVRDSLIARGFTVLPCFSHTLQVCSKSVFERSDVQDVVKKCRALVAHISRNSTAMAELRLQDNLIQLEDSPMVLDHSSGWMTTLSMIEQLHARRNILHNVLDCLSSTICPTTSFELTENEWSMLEDIAAALSPFKVTVATLVEEKNPLISIMKPILCQLLNVHLEKSPTDSHFLASLKTNLIELLMERYRGAEVNETLEIASALDPRFKNLPFLTDQERQEVKQKLTTYLKNEAQASGTVDDNKAVLARRRQSGRGMEYLLGEMVQVKTEMPSNQRFELELVQYEWENPAELDKSAIEWWREMSGKCSHMVNLAWSYLCIPVCARGHLQNTLSPNYLLQNLPAQFALKLKFLNSNYVASSD</sequence>
<dbReference type="PANTHER" id="PTHR46481:SF10">
    <property type="entry name" value="ZINC FINGER BED DOMAIN-CONTAINING PROTEIN 39"/>
    <property type="match status" value="1"/>
</dbReference>
<evidence type="ECO:0000256" key="6">
    <source>
        <dbReference type="ARBA" id="ARBA00023163"/>
    </source>
</evidence>
<dbReference type="InterPro" id="IPR003656">
    <property type="entry name" value="Znf_BED"/>
</dbReference>
<dbReference type="SUPFAM" id="SSF57667">
    <property type="entry name" value="beta-beta-alpha zinc fingers"/>
    <property type="match status" value="1"/>
</dbReference>
<dbReference type="InterPro" id="IPR052035">
    <property type="entry name" value="ZnF_BED_domain_contain"/>
</dbReference>
<keyword evidence="6" id="KW-0804">Transcription</keyword>
<dbReference type="PANTHER" id="PTHR46481">
    <property type="entry name" value="ZINC FINGER BED DOMAIN-CONTAINING PROTEIN 4"/>
    <property type="match status" value="1"/>
</dbReference>